<evidence type="ECO:0000256" key="4">
    <source>
        <dbReference type="ARBA" id="ARBA00022833"/>
    </source>
</evidence>
<evidence type="ECO:0000313" key="8">
    <source>
        <dbReference type="Proteomes" id="UP000036045"/>
    </source>
</evidence>
<dbReference type="OrthoDB" id="9796039at2"/>
<keyword evidence="2 5" id="KW-0479">Metal-binding</keyword>
<name>A0A0J1KL54_NIACI</name>
<feature type="binding site" evidence="5">
    <location>
        <position position="156"/>
    </location>
    <ligand>
        <name>Zn(2+)</name>
        <dbReference type="ChEBI" id="CHEBI:29105"/>
    </ligand>
</feature>
<keyword evidence="3 5" id="KW-0378">Hydrolase</keyword>
<evidence type="ECO:0000256" key="3">
    <source>
        <dbReference type="ARBA" id="ARBA00022801"/>
    </source>
</evidence>
<gene>
    <name evidence="7" type="ORF">ABW02_24750</name>
</gene>
<accession>A0A0J1KL54</accession>
<evidence type="ECO:0000256" key="1">
    <source>
        <dbReference type="ARBA" id="ARBA00022490"/>
    </source>
</evidence>
<evidence type="ECO:0000256" key="5">
    <source>
        <dbReference type="HAMAP-Rule" id="MF_01256"/>
    </source>
</evidence>
<dbReference type="SUPFAM" id="SSF109854">
    <property type="entry name" value="DinB/YfiT-like putative metalloenzymes"/>
    <property type="match status" value="1"/>
</dbReference>
<keyword evidence="8" id="KW-1185">Reference proteome</keyword>
<dbReference type="NCBIfam" id="NF009807">
    <property type="entry name" value="PRK13291.1"/>
    <property type="match status" value="1"/>
</dbReference>
<dbReference type="Gene3D" id="1.20.120.450">
    <property type="entry name" value="dinb family like domain"/>
    <property type="match status" value="1"/>
</dbReference>
<reference evidence="7 8" key="1">
    <citation type="submission" date="2015-05" db="EMBL/GenBank/DDBJ databases">
        <title>Whole genome sequence and identification of bacterial endophytes from Costus igneus.</title>
        <authorList>
            <person name="Lee Y.P."/>
            <person name="Gan H.M."/>
            <person name="Eng W."/>
            <person name="Wheatley M.S."/>
            <person name="Caraballo A."/>
            <person name="Polter S."/>
            <person name="Savka M.A."/>
            <person name="Hudson A.O."/>
        </authorList>
    </citation>
    <scope>NUCLEOTIDE SEQUENCE [LARGE SCALE GENOMIC DNA]</scope>
    <source>
        <strain evidence="7 8">RIT379</strain>
    </source>
</reference>
<evidence type="ECO:0000256" key="2">
    <source>
        <dbReference type="ARBA" id="ARBA00022723"/>
    </source>
</evidence>
<dbReference type="InterPro" id="IPR034660">
    <property type="entry name" value="DinB/YfiT-like"/>
</dbReference>
<dbReference type="GO" id="GO:0008270">
    <property type="term" value="F:zinc ion binding"/>
    <property type="evidence" value="ECO:0007669"/>
    <property type="project" value="UniProtKB-UniRule"/>
</dbReference>
<comment type="subcellular location">
    <subcellularLocation>
        <location evidence="5">Cytoplasm</location>
    </subcellularLocation>
</comment>
<comment type="cofactor">
    <cofactor evidence="5">
        <name>Zn(2+)</name>
        <dbReference type="ChEBI" id="CHEBI:29105"/>
    </cofactor>
    <text evidence="5">Binds 1 zinc ion per subunit.</text>
</comment>
<sequence length="174" mass="20442">MDEKYPIGLFEWQDEITEEVLQQWLAELEEYPDKLAKAVESLKEEQLDTPYRDGGWTIRQVVHHVADSHMNAYIRTKLTLTEKEPTIKPYEEAQWAELSDSALPISTSLQLLSSLHERWTYLLRAILSTEDRKKEFFHPENGKQSIELLVGTYAWHGRHHLAHIINLCKKMGWD</sequence>
<keyword evidence="4 5" id="KW-0862">Zinc</keyword>
<feature type="binding site" evidence="5">
    <location>
        <position position="64"/>
    </location>
    <ligand>
        <name>Zn(2+)</name>
        <dbReference type="ChEBI" id="CHEBI:29105"/>
    </ligand>
</feature>
<feature type="domain" description="DinB-like" evidence="6">
    <location>
        <begin position="28"/>
        <end position="164"/>
    </location>
</feature>
<dbReference type="InterPro" id="IPR024775">
    <property type="entry name" value="DinB-like"/>
</dbReference>
<dbReference type="RefSeq" id="WP_047944827.1">
    <property type="nucleotide sequence ID" value="NZ_JARTLH010000048.1"/>
</dbReference>
<dbReference type="EMBL" id="LDPH01000048">
    <property type="protein sequence ID" value="KLV17410.1"/>
    <property type="molecule type" value="Genomic_DNA"/>
</dbReference>
<organism evidence="7 8">
    <name type="scientific">Niallia circulans</name>
    <name type="common">Bacillus circulans</name>
    <dbReference type="NCBI Taxonomy" id="1397"/>
    <lineage>
        <taxon>Bacteria</taxon>
        <taxon>Bacillati</taxon>
        <taxon>Bacillota</taxon>
        <taxon>Bacilli</taxon>
        <taxon>Bacillales</taxon>
        <taxon>Bacillaceae</taxon>
        <taxon>Niallia</taxon>
    </lineage>
</organism>
<dbReference type="PATRIC" id="fig|1397.4.peg.4474"/>
<comment type="caution">
    <text evidence="7">The sequence shown here is derived from an EMBL/GenBank/DDBJ whole genome shotgun (WGS) entry which is preliminary data.</text>
</comment>
<protein>
    <recommendedName>
        <fullName evidence="5">Putative metal-dependent hydrolase ABW02_24750</fullName>
        <ecNumber evidence="5">3.-.-.-</ecNumber>
    </recommendedName>
</protein>
<evidence type="ECO:0000313" key="7">
    <source>
        <dbReference type="EMBL" id="KLV17410.1"/>
    </source>
</evidence>
<evidence type="ECO:0000259" key="6">
    <source>
        <dbReference type="Pfam" id="PF12867"/>
    </source>
</evidence>
<comment type="similarity">
    <text evidence="5">Belongs to the metal hydrolase YfiT family.</text>
</comment>
<dbReference type="HAMAP" id="MF_01256">
    <property type="entry name" value="YfiT_hydrol"/>
    <property type="match status" value="1"/>
</dbReference>
<feature type="binding site" evidence="5">
    <location>
        <position position="160"/>
    </location>
    <ligand>
        <name>Zn(2+)</name>
        <dbReference type="ChEBI" id="CHEBI:29105"/>
    </ligand>
</feature>
<dbReference type="InterPro" id="IPR023774">
    <property type="entry name" value="Put_metal_dep_hydrolase_YfiT"/>
</dbReference>
<dbReference type="AlphaFoldDB" id="A0A0J1KL54"/>
<dbReference type="EC" id="3.-.-.-" evidence="5"/>
<dbReference type="Proteomes" id="UP000036045">
    <property type="component" value="Unassembled WGS sequence"/>
</dbReference>
<dbReference type="Pfam" id="PF12867">
    <property type="entry name" value="DinB_2"/>
    <property type="match status" value="1"/>
</dbReference>
<dbReference type="GO" id="GO:0016787">
    <property type="term" value="F:hydrolase activity"/>
    <property type="evidence" value="ECO:0007669"/>
    <property type="project" value="UniProtKB-UniRule"/>
</dbReference>
<comment type="subunit">
    <text evidence="5">Homodimer.</text>
</comment>
<proteinExistence type="inferred from homology"/>
<keyword evidence="1 5" id="KW-0963">Cytoplasm</keyword>
<dbReference type="GO" id="GO:0005737">
    <property type="term" value="C:cytoplasm"/>
    <property type="evidence" value="ECO:0007669"/>
    <property type="project" value="UniProtKB-SubCell"/>
</dbReference>
<comment type="function">
    <text evidence="5">Possible metal-dependent hydrolase.</text>
</comment>